<dbReference type="PROSITE" id="PS00356">
    <property type="entry name" value="HTH_LACI_1"/>
    <property type="match status" value="1"/>
</dbReference>
<dbReference type="InterPro" id="IPR028082">
    <property type="entry name" value="Peripla_BP_I"/>
</dbReference>
<keyword evidence="2 5" id="KW-0238">DNA-binding</keyword>
<gene>
    <name evidence="5" type="ORF">GE115_09245</name>
</gene>
<dbReference type="PROSITE" id="PS50932">
    <property type="entry name" value="HTH_LACI_2"/>
    <property type="match status" value="1"/>
</dbReference>
<comment type="caution">
    <text evidence="5">The sequence shown here is derived from an EMBL/GenBank/DDBJ whole genome shotgun (WGS) entry which is preliminary data.</text>
</comment>
<evidence type="ECO:0000256" key="1">
    <source>
        <dbReference type="ARBA" id="ARBA00023015"/>
    </source>
</evidence>
<dbReference type="GO" id="GO:0003700">
    <property type="term" value="F:DNA-binding transcription factor activity"/>
    <property type="evidence" value="ECO:0007669"/>
    <property type="project" value="TreeGrafter"/>
</dbReference>
<protein>
    <submittedName>
        <fullName evidence="5">LacI family DNA-binding transcriptional regulator</fullName>
    </submittedName>
</protein>
<dbReference type="InterPro" id="IPR046335">
    <property type="entry name" value="LacI/GalR-like_sensor"/>
</dbReference>
<evidence type="ECO:0000256" key="3">
    <source>
        <dbReference type="ARBA" id="ARBA00023163"/>
    </source>
</evidence>
<organism evidence="5 6">
    <name type="scientific">Agromyces agglutinans</name>
    <dbReference type="NCBI Taxonomy" id="2662258"/>
    <lineage>
        <taxon>Bacteria</taxon>
        <taxon>Bacillati</taxon>
        <taxon>Actinomycetota</taxon>
        <taxon>Actinomycetes</taxon>
        <taxon>Micrococcales</taxon>
        <taxon>Microbacteriaceae</taxon>
        <taxon>Agromyces</taxon>
    </lineage>
</organism>
<dbReference type="CDD" id="cd01392">
    <property type="entry name" value="HTH_LacI"/>
    <property type="match status" value="1"/>
</dbReference>
<evidence type="ECO:0000259" key="4">
    <source>
        <dbReference type="PROSITE" id="PS50932"/>
    </source>
</evidence>
<keyword evidence="1" id="KW-0805">Transcription regulation</keyword>
<evidence type="ECO:0000256" key="2">
    <source>
        <dbReference type="ARBA" id="ARBA00023125"/>
    </source>
</evidence>
<keyword evidence="6" id="KW-1185">Reference proteome</keyword>
<sequence>MARVRLIDVAERAQVSMKTVSNVVNGYAHVQPAMRARVQAAIDELGYRPNLTARRLATGRTGMIALAMPEIDHPYFGEMASHLADIALERGYRVIIEQTLSDPEAEKAVLQDREAGLVDGVIFQPTRMATLDIARLHDDLPLVLLGEVDAPVTTDHVMIDNVAAAHDAVAHLLASGRQRVAFLGLVDGDITMTNRRRLLGYQEALVAAGVRLDPELVLHAHGFDSHDAEAAVEAAVERGLEFDAILSRDDRFAAGALTALRRRGRSVPDAVAVVGWDDSAIAGYTSPTLTSVAPDKRALATRAFDLLHERMHGHHGAGRHVVVPHAIAVRASAPAG</sequence>
<dbReference type="SMART" id="SM00354">
    <property type="entry name" value="HTH_LACI"/>
    <property type="match status" value="1"/>
</dbReference>
<name>A0A6I2FDU9_9MICO</name>
<dbReference type="EMBL" id="WJIF01000004">
    <property type="protein sequence ID" value="MRG60053.1"/>
    <property type="molecule type" value="Genomic_DNA"/>
</dbReference>
<feature type="domain" description="HTH lacI-type" evidence="4">
    <location>
        <begin position="4"/>
        <end position="58"/>
    </location>
</feature>
<keyword evidence="3" id="KW-0804">Transcription</keyword>
<dbReference type="CDD" id="cd06267">
    <property type="entry name" value="PBP1_LacI_sugar_binding-like"/>
    <property type="match status" value="1"/>
</dbReference>
<dbReference type="Gene3D" id="3.40.50.2300">
    <property type="match status" value="2"/>
</dbReference>
<dbReference type="RefSeq" id="WP_153684508.1">
    <property type="nucleotide sequence ID" value="NZ_WJIF01000004.1"/>
</dbReference>
<dbReference type="InterPro" id="IPR000843">
    <property type="entry name" value="HTH_LacI"/>
</dbReference>
<accession>A0A6I2FDU9</accession>
<proteinExistence type="predicted"/>
<dbReference type="Pfam" id="PF13377">
    <property type="entry name" value="Peripla_BP_3"/>
    <property type="match status" value="1"/>
</dbReference>
<dbReference type="Proteomes" id="UP000431080">
    <property type="component" value="Unassembled WGS sequence"/>
</dbReference>
<dbReference type="PANTHER" id="PTHR30146">
    <property type="entry name" value="LACI-RELATED TRANSCRIPTIONAL REPRESSOR"/>
    <property type="match status" value="1"/>
</dbReference>
<dbReference type="InterPro" id="IPR010982">
    <property type="entry name" value="Lambda_DNA-bd_dom_sf"/>
</dbReference>
<dbReference type="SUPFAM" id="SSF53822">
    <property type="entry name" value="Periplasmic binding protein-like I"/>
    <property type="match status" value="1"/>
</dbReference>
<reference evidence="5 6" key="1">
    <citation type="submission" date="2019-10" db="EMBL/GenBank/DDBJ databases">
        <authorList>
            <person name="Nie G."/>
            <person name="Ming H."/>
            <person name="Yi B."/>
        </authorList>
    </citation>
    <scope>NUCLEOTIDE SEQUENCE [LARGE SCALE GENOMIC DNA]</scope>
    <source>
        <strain evidence="5 6">CFH 90414</strain>
    </source>
</reference>
<dbReference type="Pfam" id="PF00356">
    <property type="entry name" value="LacI"/>
    <property type="match status" value="1"/>
</dbReference>
<dbReference type="SUPFAM" id="SSF47413">
    <property type="entry name" value="lambda repressor-like DNA-binding domains"/>
    <property type="match status" value="1"/>
</dbReference>
<dbReference type="Gene3D" id="1.10.260.40">
    <property type="entry name" value="lambda repressor-like DNA-binding domains"/>
    <property type="match status" value="1"/>
</dbReference>
<evidence type="ECO:0000313" key="5">
    <source>
        <dbReference type="EMBL" id="MRG60053.1"/>
    </source>
</evidence>
<evidence type="ECO:0000313" key="6">
    <source>
        <dbReference type="Proteomes" id="UP000431080"/>
    </source>
</evidence>
<dbReference type="AlphaFoldDB" id="A0A6I2FDU9"/>
<dbReference type="GO" id="GO:0000976">
    <property type="term" value="F:transcription cis-regulatory region binding"/>
    <property type="evidence" value="ECO:0007669"/>
    <property type="project" value="TreeGrafter"/>
</dbReference>
<dbReference type="PANTHER" id="PTHR30146:SF109">
    <property type="entry name" value="HTH-TYPE TRANSCRIPTIONAL REGULATOR GALS"/>
    <property type="match status" value="1"/>
</dbReference>